<dbReference type="InterPro" id="IPR001828">
    <property type="entry name" value="ANF_lig-bd_rcpt"/>
</dbReference>
<feature type="transmembrane region" description="Helical" evidence="11">
    <location>
        <begin position="768"/>
        <end position="791"/>
    </location>
</feature>
<evidence type="ECO:0000256" key="11">
    <source>
        <dbReference type="SAM" id="Phobius"/>
    </source>
</evidence>
<feature type="transmembrane region" description="Helical" evidence="11">
    <location>
        <begin position="715"/>
        <end position="741"/>
    </location>
</feature>
<accession>A0A1B8YAP4</accession>
<dbReference type="AlphaFoldDB" id="A0A1B8YAP4"/>
<keyword evidence="9" id="KW-0325">Glycoprotein</keyword>
<dbReference type="SUPFAM" id="SSF53822">
    <property type="entry name" value="Periplasmic binding protein-like I"/>
    <property type="match status" value="1"/>
</dbReference>
<feature type="transmembrane region" description="Helical" evidence="11">
    <location>
        <begin position="803"/>
        <end position="823"/>
    </location>
</feature>
<dbReference type="InterPro" id="IPR028082">
    <property type="entry name" value="Peripla_BP_I"/>
</dbReference>
<keyword evidence="3 11" id="KW-0812">Transmembrane</keyword>
<dbReference type="PRINTS" id="PR00248">
    <property type="entry name" value="GPCRMGR"/>
</dbReference>
<sequence length="873" mass="98383">MEVLYPISLKVLLLVLMFQVLPAAAEMPSSRSGCQLSSSSDTQYFRDGDFMIGGLFHFKDISEHILIRHFNQKQRRPECKSRSSFILYRYLLVFIYTIGEINKDPEILPNVTLGYHIVDSCNRAVKSLEGTFSILSGTQEIIPNYSCWNNRKVVGFIGDLSSVSSLCMALITGIYRYPQISYGSRDPVFNDRVQFPSFYRTVPDELSEIDGIVELIKHFGWKWVGLIVSDDEIGLRAGKHFEREMKKDGICLAFNIRIELGSIASTDPMKTREILNRSTANVVVLLVSLRFVGYILFFFAMFDMPEKIWIVSSTFLRVLDTAYPQNRIIFNGILALSVQQGEIPGFREFLHGLNLSECPDGILFPDVSERLSDCKLPNAIKTTPSGTNISLPQCTESEFFQEYDLPINETLNFRISYGVYTAVYTMALALHKLYMKETRASHPDRRERQHINFKQWQLNALIQSKDFEMTSGYKIHLNVKKDPSKYYEIVKCFFSEGGGVQTVKVGSFDISRPDGNQLSINSSADLWGPYFTKCPPSRCNEPCTPGHRKSKIERKPPCCYNCVPCAEGEISNTTDTQSCLKCSENEKSNKEQNGCIPKNINFLSYEDTLGATLSFISILCTVTCTVILGIFIKYRETPIVRANNRYLRCLLLISLMLCFLCTLLFIGRPIQICCLLRQVTFGIVFTISVSSVLAKTLTVIIAFNATKPGSKLKKYVGTQLAIILVIVCSLFVIVISAVWLASNPPFPEADTLSDPDYIILQCNEGSDFFFFCIIGYIGTLALLSFIAAFLAKDFPDRFNEAKNITFSMLGFCSVWGAFVPAYLSSKGSRMVAVEIFAILSSSAGLLGCIFIPKCYIIFLRPELNIRDTIVRKQ</sequence>
<feature type="domain" description="G-protein coupled receptors family 3 profile" evidence="13">
    <location>
        <begin position="609"/>
        <end position="873"/>
    </location>
</feature>
<feature type="transmembrane region" description="Helical" evidence="11">
    <location>
        <begin position="835"/>
        <end position="858"/>
    </location>
</feature>
<evidence type="ECO:0000256" key="4">
    <source>
        <dbReference type="ARBA" id="ARBA00022729"/>
    </source>
</evidence>
<keyword evidence="6" id="KW-0297">G-protein coupled receptor</keyword>
<evidence type="ECO:0000256" key="8">
    <source>
        <dbReference type="ARBA" id="ARBA00023170"/>
    </source>
</evidence>
<evidence type="ECO:0000256" key="7">
    <source>
        <dbReference type="ARBA" id="ARBA00023136"/>
    </source>
</evidence>
<dbReference type="InterPro" id="IPR000337">
    <property type="entry name" value="GPCR_3"/>
</dbReference>
<proteinExistence type="predicted"/>
<reference evidence="14" key="3">
    <citation type="submission" date="2016-05" db="EMBL/GenBank/DDBJ databases">
        <title>WGS assembly of Xenopus tropicalis.</title>
        <authorList>
            <person name="Sessions A."/>
            <person name="Jenkins J."/>
            <person name="Mitros T."/>
            <person name="Lyons J.T."/>
            <person name="Dichmann D.S."/>
            <person name="Robert J."/>
            <person name="Harland R.M."/>
            <person name="Rokhsar D.S."/>
        </authorList>
    </citation>
    <scope>NUCLEOTIDE SEQUENCE</scope>
    <source>
        <strain evidence="14">Nigerian</strain>
    </source>
</reference>
<dbReference type="Pfam" id="PF07562">
    <property type="entry name" value="NCD3G"/>
    <property type="match status" value="1"/>
</dbReference>
<feature type="transmembrane region" description="Helical" evidence="11">
    <location>
        <begin position="679"/>
        <end position="703"/>
    </location>
</feature>
<dbReference type="CDD" id="cd15283">
    <property type="entry name" value="7tmC_V2R_pheromone"/>
    <property type="match status" value="1"/>
</dbReference>
<comment type="subcellular location">
    <subcellularLocation>
        <location evidence="1">Cell membrane</location>
        <topology evidence="1">Multi-pass membrane protein</topology>
    </subcellularLocation>
</comment>
<feature type="transmembrane region" description="Helical" evidence="11">
    <location>
        <begin position="153"/>
        <end position="175"/>
    </location>
</feature>
<evidence type="ECO:0000256" key="5">
    <source>
        <dbReference type="ARBA" id="ARBA00022989"/>
    </source>
</evidence>
<evidence type="ECO:0000313" key="14">
    <source>
        <dbReference type="EMBL" id="OCA19993.1"/>
    </source>
</evidence>
<keyword evidence="5 11" id="KW-1133">Transmembrane helix</keyword>
<dbReference type="GO" id="GO:0005886">
    <property type="term" value="C:plasma membrane"/>
    <property type="evidence" value="ECO:0007669"/>
    <property type="project" value="UniProtKB-SubCell"/>
</dbReference>
<evidence type="ECO:0000259" key="13">
    <source>
        <dbReference type="PROSITE" id="PS50259"/>
    </source>
</evidence>
<reference evidence="14" key="1">
    <citation type="submission" date="2009-11" db="EMBL/GenBank/DDBJ databases">
        <authorList>
            <consortium name="US DOE Joint Genome Institute (JGI-PGF)"/>
            <person name="Ottilar R."/>
            <person name="Schmutz J."/>
            <person name="Salamov A."/>
            <person name="Cheng J.F."/>
            <person name="Lucas S."/>
            <person name="Pitluck S."/>
            <person name="Gundlach H."/>
            <person name="Guo Y."/>
            <person name="Haberer G."/>
            <person name="Nasrallah J."/>
            <person name="Mayer K.F.X."/>
            <person name="van de Peer Y."/>
            <person name="Weigel D."/>
            <person name="Grigoriev I.V."/>
        </authorList>
    </citation>
    <scope>NUCLEOTIDE SEQUENCE</scope>
    <source>
        <strain evidence="14">Nigerian</strain>
    </source>
</reference>
<dbReference type="PANTHER" id="PTHR24061">
    <property type="entry name" value="CALCIUM-SENSING RECEPTOR-RELATED"/>
    <property type="match status" value="1"/>
</dbReference>
<keyword evidence="8" id="KW-0675">Receptor</keyword>
<dbReference type="FunFam" id="2.10.50.30:FF:000003">
    <property type="entry name" value="Vomeronasal 2, receptor 120"/>
    <property type="match status" value="1"/>
</dbReference>
<dbReference type="InterPro" id="IPR017979">
    <property type="entry name" value="GPCR_3_CS"/>
</dbReference>
<feature type="transmembrane region" description="Helical" evidence="11">
    <location>
        <begin position="279"/>
        <end position="302"/>
    </location>
</feature>
<dbReference type="InterPro" id="IPR011500">
    <property type="entry name" value="GPCR_3_9-Cys_dom"/>
</dbReference>
<protein>
    <recommendedName>
        <fullName evidence="13">G-protein coupled receptors family 3 profile domain-containing protein</fullName>
    </recommendedName>
</protein>
<evidence type="ECO:0000256" key="2">
    <source>
        <dbReference type="ARBA" id="ARBA00022475"/>
    </source>
</evidence>
<keyword evidence="10" id="KW-0807">Transducer</keyword>
<dbReference type="PROSITE" id="PS00981">
    <property type="entry name" value="G_PROTEIN_RECEP_F3_3"/>
    <property type="match status" value="1"/>
</dbReference>
<dbReference type="PRINTS" id="PR01535">
    <property type="entry name" value="VOMERONASL2R"/>
</dbReference>
<evidence type="ECO:0000256" key="3">
    <source>
        <dbReference type="ARBA" id="ARBA00022692"/>
    </source>
</evidence>
<evidence type="ECO:0000256" key="1">
    <source>
        <dbReference type="ARBA" id="ARBA00004651"/>
    </source>
</evidence>
<dbReference type="FunFam" id="3.40.50.2300:FF:000099">
    <property type="entry name" value="Eg435916, gene 1"/>
    <property type="match status" value="1"/>
</dbReference>
<dbReference type="InterPro" id="IPR000068">
    <property type="entry name" value="GPCR_3_Ca_sens_rcpt-rel"/>
</dbReference>
<dbReference type="GO" id="GO:0004930">
    <property type="term" value="F:G protein-coupled receptor activity"/>
    <property type="evidence" value="ECO:0007669"/>
    <property type="project" value="UniProtKB-KW"/>
</dbReference>
<dbReference type="Gene3D" id="3.40.50.2300">
    <property type="match status" value="2"/>
</dbReference>
<organism evidence="14">
    <name type="scientific">Xenopus tropicalis</name>
    <name type="common">Western clawed frog</name>
    <name type="synonym">Silurana tropicalis</name>
    <dbReference type="NCBI Taxonomy" id="8364"/>
    <lineage>
        <taxon>Eukaryota</taxon>
        <taxon>Metazoa</taxon>
        <taxon>Chordata</taxon>
        <taxon>Craniata</taxon>
        <taxon>Vertebrata</taxon>
        <taxon>Euteleostomi</taxon>
        <taxon>Amphibia</taxon>
        <taxon>Batrachia</taxon>
        <taxon>Anura</taxon>
        <taxon>Pipoidea</taxon>
        <taxon>Pipidae</taxon>
        <taxon>Xenopodinae</taxon>
        <taxon>Xenopus</taxon>
        <taxon>Silurana</taxon>
    </lineage>
</organism>
<dbReference type="FunFam" id="3.40.50.2300:FF:000728">
    <property type="entry name" value="Uncharacterized protein"/>
    <property type="match status" value="1"/>
</dbReference>
<dbReference type="PANTHER" id="PTHR24061:SF582">
    <property type="entry name" value="VOMERONASAL TYPE-2 RECEPTOR 26"/>
    <property type="match status" value="1"/>
</dbReference>
<evidence type="ECO:0000256" key="10">
    <source>
        <dbReference type="ARBA" id="ARBA00023224"/>
    </source>
</evidence>
<dbReference type="InterPro" id="IPR004073">
    <property type="entry name" value="GPCR_3_vmron_rcpt_2"/>
</dbReference>
<dbReference type="EMBL" id="KV460359">
    <property type="protein sequence ID" value="OCA19993.1"/>
    <property type="molecule type" value="Genomic_DNA"/>
</dbReference>
<feature type="chain" id="PRO_5008619681" description="G-protein coupled receptors family 3 profile domain-containing protein" evidence="12">
    <location>
        <begin position="26"/>
        <end position="873"/>
    </location>
</feature>
<dbReference type="InterPro" id="IPR038550">
    <property type="entry name" value="GPCR_3_9-Cys_sf"/>
</dbReference>
<feature type="transmembrane region" description="Helical" evidence="11">
    <location>
        <begin position="646"/>
        <end position="667"/>
    </location>
</feature>
<dbReference type="Pfam" id="PF01094">
    <property type="entry name" value="ANF_receptor"/>
    <property type="match status" value="1"/>
</dbReference>
<dbReference type="Pfam" id="PF00003">
    <property type="entry name" value="7tm_3"/>
    <property type="match status" value="1"/>
</dbReference>
<feature type="transmembrane region" description="Helical" evidence="11">
    <location>
        <begin position="609"/>
        <end position="634"/>
    </location>
</feature>
<keyword evidence="2" id="KW-1003">Cell membrane</keyword>
<keyword evidence="7 11" id="KW-0472">Membrane</keyword>
<reference evidence="14" key="2">
    <citation type="journal article" date="2010" name="Science">
        <title>The genome of the Western clawed frog Xenopus tropicalis.</title>
        <authorList>
            <person name="Hellsten U."/>
            <person name="Harland R.M."/>
            <person name="Gilchrist M.J."/>
            <person name="Hendrix D."/>
            <person name="Jurka J."/>
            <person name="Kapitonov V."/>
            <person name="Ovcharenko I."/>
            <person name="Putnam N.H."/>
            <person name="Shu S."/>
            <person name="Taher L."/>
            <person name="Blitz I.L."/>
            <person name="Blumberg B."/>
            <person name="Dichmann D.S."/>
            <person name="Dubchak I."/>
            <person name="Amaya E."/>
            <person name="Detter J.C."/>
            <person name="Fletcher R."/>
            <person name="Gerhard D.S."/>
            <person name="Goodstein D."/>
            <person name="Graves T."/>
            <person name="Grigoriev I.V."/>
            <person name="Grimwood J."/>
            <person name="Kawashima T."/>
            <person name="Lindquist E."/>
            <person name="Lucas S.M."/>
            <person name="Mead P.E."/>
            <person name="Mitros T."/>
            <person name="Ogino H."/>
            <person name="Ohta Y."/>
            <person name="Poliakov A.V."/>
            <person name="Pollet N."/>
            <person name="Robert J."/>
            <person name="Salamov A."/>
            <person name="Sater A.K."/>
            <person name="Schmutz J."/>
            <person name="Terry A."/>
            <person name="Vize P.D."/>
            <person name="Warren W.C."/>
            <person name="Wells D."/>
            <person name="Wills A."/>
            <person name="Wilson R.K."/>
            <person name="Zimmerman L.B."/>
            <person name="Zorn A.M."/>
            <person name="Grainger R."/>
            <person name="Grammer T."/>
            <person name="Khokha M.K."/>
            <person name="Richardson P.M."/>
            <person name="Rokhsar D.S."/>
        </authorList>
    </citation>
    <scope>NUCLEOTIDE SEQUENCE [LARGE SCALE GENOMIC DNA]</scope>
    <source>
        <strain evidence="14">Nigerian</strain>
    </source>
</reference>
<dbReference type="PROSITE" id="PS50259">
    <property type="entry name" value="G_PROTEIN_RECEP_F3_4"/>
    <property type="match status" value="1"/>
</dbReference>
<dbReference type="InterPro" id="IPR017978">
    <property type="entry name" value="GPCR_3_C"/>
</dbReference>
<name>A0A1B8YAP4_XENTR</name>
<keyword evidence="4 12" id="KW-0732">Signal</keyword>
<evidence type="ECO:0000256" key="12">
    <source>
        <dbReference type="SAM" id="SignalP"/>
    </source>
</evidence>
<feature type="signal peptide" evidence="12">
    <location>
        <begin position="1"/>
        <end position="25"/>
    </location>
</feature>
<evidence type="ECO:0000256" key="9">
    <source>
        <dbReference type="ARBA" id="ARBA00023180"/>
    </source>
</evidence>
<gene>
    <name evidence="14" type="ORF">XENTR_v90026478mg</name>
</gene>
<dbReference type="Gene3D" id="2.10.50.30">
    <property type="entry name" value="GPCR, family 3, nine cysteines domain"/>
    <property type="match status" value="1"/>
</dbReference>
<evidence type="ECO:0000256" key="6">
    <source>
        <dbReference type="ARBA" id="ARBA00023040"/>
    </source>
</evidence>